<dbReference type="Pfam" id="PF19575">
    <property type="entry name" value="HTH_58"/>
    <property type="match status" value="1"/>
</dbReference>
<dbReference type="Proteomes" id="UP001486207">
    <property type="component" value="Unassembled WGS sequence"/>
</dbReference>
<organism evidence="2 3">
    <name type="scientific">Streptomyces lanatus</name>
    <dbReference type="NCBI Taxonomy" id="66900"/>
    <lineage>
        <taxon>Bacteria</taxon>
        <taxon>Bacillati</taxon>
        <taxon>Actinomycetota</taxon>
        <taxon>Actinomycetes</taxon>
        <taxon>Kitasatosporales</taxon>
        <taxon>Streptomycetaceae</taxon>
        <taxon>Streptomyces</taxon>
    </lineage>
</organism>
<evidence type="ECO:0000313" key="3">
    <source>
        <dbReference type="Proteomes" id="UP001486207"/>
    </source>
</evidence>
<reference evidence="2 3" key="1">
    <citation type="submission" date="2024-06" db="EMBL/GenBank/DDBJ databases">
        <title>The Natural Products Discovery Center: Release of the First 8490 Sequenced Strains for Exploring Actinobacteria Biosynthetic Diversity.</title>
        <authorList>
            <person name="Kalkreuter E."/>
            <person name="Kautsar S.A."/>
            <person name="Yang D."/>
            <person name="Bader C.D."/>
            <person name="Teijaro C.N."/>
            <person name="Fluegel L."/>
            <person name="Davis C.M."/>
            <person name="Simpson J.R."/>
            <person name="Lauterbach L."/>
            <person name="Steele A.D."/>
            <person name="Gui C."/>
            <person name="Meng S."/>
            <person name="Li G."/>
            <person name="Viehrig K."/>
            <person name="Ye F."/>
            <person name="Su P."/>
            <person name="Kiefer A.F."/>
            <person name="Nichols A."/>
            <person name="Cepeda A.J."/>
            <person name="Yan W."/>
            <person name="Fan B."/>
            <person name="Jiang Y."/>
            <person name="Adhikari A."/>
            <person name="Zheng C.-J."/>
            <person name="Schuster L."/>
            <person name="Cowan T.M."/>
            <person name="Smanski M.J."/>
            <person name="Chevrette M.G."/>
            <person name="De Carvalho L.P.S."/>
            <person name="Shen B."/>
        </authorList>
    </citation>
    <scope>NUCLEOTIDE SEQUENCE [LARGE SCALE GENOMIC DNA]</scope>
    <source>
        <strain evidence="2 3">NPDC000155</strain>
    </source>
</reference>
<dbReference type="EMBL" id="JBEPFB010000017">
    <property type="protein sequence ID" value="MER7377213.1"/>
    <property type="molecule type" value="Genomic_DNA"/>
</dbReference>
<feature type="domain" description="Helix-turn-helix" evidence="1">
    <location>
        <begin position="7"/>
        <end position="66"/>
    </location>
</feature>
<evidence type="ECO:0000313" key="2">
    <source>
        <dbReference type="EMBL" id="MER7377213.1"/>
    </source>
</evidence>
<protein>
    <submittedName>
        <fullName evidence="2">Helix-turn-helix domain-containing protein</fullName>
    </submittedName>
</protein>
<sequence length="75" mass="8030">MQKPEVKSGSPVIGAARQKLAEDLKKKYDSGASIRELAEEIGRSYGLVHRILSESKVTFRSRGGARGGKKTVSGA</sequence>
<dbReference type="Gene3D" id="1.10.10.60">
    <property type="entry name" value="Homeodomain-like"/>
    <property type="match status" value="1"/>
</dbReference>
<name>A0ABV1Y027_9ACTN</name>
<comment type="caution">
    <text evidence="2">The sequence shown here is derived from an EMBL/GenBank/DDBJ whole genome shotgun (WGS) entry which is preliminary data.</text>
</comment>
<proteinExistence type="predicted"/>
<accession>A0ABV1Y027</accession>
<evidence type="ECO:0000259" key="1">
    <source>
        <dbReference type="Pfam" id="PF19575"/>
    </source>
</evidence>
<gene>
    <name evidence="2" type="ORF">ABT384_31740</name>
</gene>
<dbReference type="RefSeq" id="WP_190074127.1">
    <property type="nucleotide sequence ID" value="NZ_BNBM01000017.1"/>
</dbReference>
<dbReference type="InterPro" id="IPR045745">
    <property type="entry name" value="HTH_58_Actinobacteria-type"/>
</dbReference>
<keyword evidence="3" id="KW-1185">Reference proteome</keyword>